<evidence type="ECO:0000256" key="1">
    <source>
        <dbReference type="SAM" id="MobiDB-lite"/>
    </source>
</evidence>
<feature type="domain" description="RING-type" evidence="2">
    <location>
        <begin position="33"/>
        <end position="77"/>
    </location>
</feature>
<reference evidence="3" key="1">
    <citation type="journal article" date="2020" name="Nature">
        <title>Giant virus diversity and host interactions through global metagenomics.</title>
        <authorList>
            <person name="Schulz F."/>
            <person name="Roux S."/>
            <person name="Paez-Espino D."/>
            <person name="Jungbluth S."/>
            <person name="Walsh D.A."/>
            <person name="Denef V.J."/>
            <person name="McMahon K.D."/>
            <person name="Konstantinidis K.T."/>
            <person name="Eloe-Fadrosh E.A."/>
            <person name="Kyrpides N.C."/>
            <person name="Woyke T."/>
        </authorList>
    </citation>
    <scope>NUCLEOTIDE SEQUENCE</scope>
    <source>
        <strain evidence="3">GVMAG-M-3300021425-30</strain>
    </source>
</reference>
<feature type="compositionally biased region" description="Low complexity" evidence="1">
    <location>
        <begin position="150"/>
        <end position="174"/>
    </location>
</feature>
<dbReference type="InterPro" id="IPR001841">
    <property type="entry name" value="Znf_RING"/>
</dbReference>
<feature type="compositionally biased region" description="Polar residues" evidence="1">
    <location>
        <begin position="278"/>
        <end position="288"/>
    </location>
</feature>
<feature type="region of interest" description="Disordered" evidence="1">
    <location>
        <begin position="273"/>
        <end position="302"/>
    </location>
</feature>
<dbReference type="AlphaFoldDB" id="A0A6C0CRC3"/>
<evidence type="ECO:0000259" key="2">
    <source>
        <dbReference type="PROSITE" id="PS50089"/>
    </source>
</evidence>
<protein>
    <recommendedName>
        <fullName evidence="2">RING-type domain-containing protein</fullName>
    </recommendedName>
</protein>
<dbReference type="Pfam" id="PF13639">
    <property type="entry name" value="zf-RING_2"/>
    <property type="match status" value="1"/>
</dbReference>
<dbReference type="SUPFAM" id="SSF57850">
    <property type="entry name" value="RING/U-box"/>
    <property type="match status" value="1"/>
</dbReference>
<dbReference type="PROSITE" id="PS50089">
    <property type="entry name" value="ZF_RING_2"/>
    <property type="match status" value="1"/>
</dbReference>
<accession>A0A6C0CRC3</accession>
<evidence type="ECO:0000313" key="3">
    <source>
        <dbReference type="EMBL" id="QHT06410.1"/>
    </source>
</evidence>
<dbReference type="InterPro" id="IPR013083">
    <property type="entry name" value="Znf_RING/FYVE/PHD"/>
</dbReference>
<feature type="region of interest" description="Disordered" evidence="1">
    <location>
        <begin position="139"/>
        <end position="175"/>
    </location>
</feature>
<dbReference type="EMBL" id="MN739468">
    <property type="protein sequence ID" value="QHT06410.1"/>
    <property type="molecule type" value="Genomic_DNA"/>
</dbReference>
<dbReference type="Gene3D" id="3.30.40.10">
    <property type="entry name" value="Zinc/RING finger domain, C3HC4 (zinc finger)"/>
    <property type="match status" value="1"/>
</dbReference>
<name>A0A6C0CRC3_9ZZZZ</name>
<organism evidence="3">
    <name type="scientific">viral metagenome</name>
    <dbReference type="NCBI Taxonomy" id="1070528"/>
    <lineage>
        <taxon>unclassified sequences</taxon>
        <taxon>metagenomes</taxon>
        <taxon>organismal metagenomes</taxon>
    </lineage>
</organism>
<sequence length="302" mass="34330">MPVQTRSALKYINAAKDTGRIIIEIRFRCERNCAICRCDMYGNKVYHTPCGHTFHTECFKNQLQHMPSNGDKCACCRHDLLPAIRQIDSLYNLLPPTLSNDIGDFMELLMIYNMLHGNHEIRLGNTIILPMNYIEPPQPEPFPLMDNNSNPDLSNNATNDNNLDNNSDDSNGSLDSEDIWFNNSRMFHRNIHRPYPNPTTANTTTTNVDITNNQSIDLSYNIYNTYIPYGNYEATYSTESSDEFDDLPDLIPGDIMEDEGADPYELDTYMSDIVDYPSTPTSENSGSDTETDSDNESRTISI</sequence>
<dbReference type="CDD" id="cd16448">
    <property type="entry name" value="RING-H2"/>
    <property type="match status" value="1"/>
</dbReference>
<proteinExistence type="predicted"/>